<proteinExistence type="predicted"/>
<name>A0AAD7EKF1_9AGAR</name>
<comment type="caution">
    <text evidence="2">The sequence shown here is derived from an EMBL/GenBank/DDBJ whole genome shotgun (WGS) entry which is preliminary data.</text>
</comment>
<evidence type="ECO:0000313" key="3">
    <source>
        <dbReference type="Proteomes" id="UP001218218"/>
    </source>
</evidence>
<reference evidence="2" key="1">
    <citation type="submission" date="2023-03" db="EMBL/GenBank/DDBJ databases">
        <title>Massive genome expansion in bonnet fungi (Mycena s.s.) driven by repeated elements and novel gene families across ecological guilds.</title>
        <authorList>
            <consortium name="Lawrence Berkeley National Laboratory"/>
            <person name="Harder C.B."/>
            <person name="Miyauchi S."/>
            <person name="Viragh M."/>
            <person name="Kuo A."/>
            <person name="Thoen E."/>
            <person name="Andreopoulos B."/>
            <person name="Lu D."/>
            <person name="Skrede I."/>
            <person name="Drula E."/>
            <person name="Henrissat B."/>
            <person name="Morin E."/>
            <person name="Kohler A."/>
            <person name="Barry K."/>
            <person name="LaButti K."/>
            <person name="Morin E."/>
            <person name="Salamov A."/>
            <person name="Lipzen A."/>
            <person name="Mereny Z."/>
            <person name="Hegedus B."/>
            <person name="Baldrian P."/>
            <person name="Stursova M."/>
            <person name="Weitz H."/>
            <person name="Taylor A."/>
            <person name="Grigoriev I.V."/>
            <person name="Nagy L.G."/>
            <person name="Martin F."/>
            <person name="Kauserud H."/>
        </authorList>
    </citation>
    <scope>NUCLEOTIDE SEQUENCE</scope>
    <source>
        <strain evidence="2">CBHHK002</strain>
    </source>
</reference>
<organism evidence="2 3">
    <name type="scientific">Mycena albidolilacea</name>
    <dbReference type="NCBI Taxonomy" id="1033008"/>
    <lineage>
        <taxon>Eukaryota</taxon>
        <taxon>Fungi</taxon>
        <taxon>Dikarya</taxon>
        <taxon>Basidiomycota</taxon>
        <taxon>Agaricomycotina</taxon>
        <taxon>Agaricomycetes</taxon>
        <taxon>Agaricomycetidae</taxon>
        <taxon>Agaricales</taxon>
        <taxon>Marasmiineae</taxon>
        <taxon>Mycenaceae</taxon>
        <taxon>Mycena</taxon>
    </lineage>
</organism>
<accession>A0AAD7EKF1</accession>
<evidence type="ECO:0000313" key="2">
    <source>
        <dbReference type="EMBL" id="KAJ7328818.1"/>
    </source>
</evidence>
<feature type="compositionally biased region" description="Basic and acidic residues" evidence="1">
    <location>
        <begin position="11"/>
        <end position="23"/>
    </location>
</feature>
<keyword evidence="3" id="KW-1185">Reference proteome</keyword>
<dbReference type="Proteomes" id="UP001218218">
    <property type="component" value="Unassembled WGS sequence"/>
</dbReference>
<sequence>MPQYSSKPQRCIHDGPGNRERKYVPMPPRDMPPLRDQQYNFPGPRDYRRAPSPSHAALPLLIATPPVPLRPTLNIVAMADLRRLLLLSTTAMIEDLMSAFLCTLLLVGGPKLLPGLAMITIEPRCSGLRLPGLSALALAHVVPVHKRLPPWRSSGHGGLAALPSRYAHLVVDMWGLVCGYARPGVDVQVSACGYAHPAVDVQVLAWGYARPGVDVRVLMRGYARLGVDVQVSACRYARPAVDVRVLVCGCWRADMHVRLWTSRSRRADTRVQLWTCGCRCAALLLGGDFFTGTVLASALTTLVLWFDEKANDKAASNVLRAEVPLLSTLVFNPYSDRFHICTASTT</sequence>
<evidence type="ECO:0000256" key="1">
    <source>
        <dbReference type="SAM" id="MobiDB-lite"/>
    </source>
</evidence>
<protein>
    <submittedName>
        <fullName evidence="2">Uncharacterized protein</fullName>
    </submittedName>
</protein>
<dbReference type="AlphaFoldDB" id="A0AAD7EKF1"/>
<feature type="region of interest" description="Disordered" evidence="1">
    <location>
        <begin position="1"/>
        <end position="35"/>
    </location>
</feature>
<dbReference type="EMBL" id="JARIHO010000038">
    <property type="protein sequence ID" value="KAJ7328818.1"/>
    <property type="molecule type" value="Genomic_DNA"/>
</dbReference>
<gene>
    <name evidence="2" type="ORF">DFH08DRAFT_1023269</name>
</gene>